<dbReference type="InterPro" id="IPR041726">
    <property type="entry name" value="ACAD10_11_N"/>
</dbReference>
<dbReference type="CDD" id="cd05154">
    <property type="entry name" value="ACAD10_11_N-like"/>
    <property type="match status" value="1"/>
</dbReference>
<dbReference type="RefSeq" id="WP_150690568.1">
    <property type="nucleotide sequence ID" value="NZ_CABPSJ010000003.1"/>
</dbReference>
<dbReference type="EMBL" id="CABPSJ010000003">
    <property type="protein sequence ID" value="VVE08310.1"/>
    <property type="molecule type" value="Genomic_DNA"/>
</dbReference>
<dbReference type="PANTHER" id="PTHR47829">
    <property type="entry name" value="HYDROLASE, PUTATIVE (AFU_ORTHOLOGUE AFUA_1G12880)-RELATED"/>
    <property type="match status" value="1"/>
</dbReference>
<dbReference type="InterPro" id="IPR002575">
    <property type="entry name" value="Aminoglycoside_PTrfase"/>
</dbReference>
<protein>
    <submittedName>
        <fullName evidence="2">Aminoglycoside phosphotransferase</fullName>
    </submittedName>
</protein>
<dbReference type="InterPro" id="IPR011009">
    <property type="entry name" value="Kinase-like_dom_sf"/>
</dbReference>
<dbReference type="Gene3D" id="3.30.200.20">
    <property type="entry name" value="Phosphorylase Kinase, domain 1"/>
    <property type="match status" value="1"/>
</dbReference>
<keyword evidence="2" id="KW-0808">Transferase</keyword>
<dbReference type="Proteomes" id="UP000337189">
    <property type="component" value="Unassembled WGS sequence"/>
</dbReference>
<dbReference type="InterPro" id="IPR052898">
    <property type="entry name" value="ACAD10-like"/>
</dbReference>
<evidence type="ECO:0000313" key="3">
    <source>
        <dbReference type="Proteomes" id="UP000337189"/>
    </source>
</evidence>
<dbReference type="Pfam" id="PF01636">
    <property type="entry name" value="APH"/>
    <property type="match status" value="1"/>
</dbReference>
<dbReference type="PANTHER" id="PTHR47829:SF3">
    <property type="entry name" value="AMINOGLYCOSIDE PHOSPHOTRANSFERASE DOMAIN-CONTAINING PROTEIN"/>
    <property type="match status" value="1"/>
</dbReference>
<dbReference type="AlphaFoldDB" id="A0A5E4VBJ8"/>
<dbReference type="OrthoDB" id="3806873at2"/>
<dbReference type="Gene3D" id="3.90.1200.10">
    <property type="match status" value="1"/>
</dbReference>
<evidence type="ECO:0000313" key="2">
    <source>
        <dbReference type="EMBL" id="VVE08310.1"/>
    </source>
</evidence>
<dbReference type="GO" id="GO:0016740">
    <property type="term" value="F:transferase activity"/>
    <property type="evidence" value="ECO:0007669"/>
    <property type="project" value="UniProtKB-KW"/>
</dbReference>
<accession>A0A5E4VBJ8</accession>
<dbReference type="SUPFAM" id="SSF56112">
    <property type="entry name" value="Protein kinase-like (PK-like)"/>
    <property type="match status" value="1"/>
</dbReference>
<sequence>MAEELPQDFSAFAGERALGEHAPFDTVALERWLIAHVGGFAGPLTVTQFNGGQSNPTYRLSTPGAAYVLRTKPAPAAKLLPSAHAIEREYRVMDALAGTDVPVARMRGLCEDESVIGLAFYVMDFVPGRVFWDPSLPGMTAAERSAIYDEMNRVISALHRVDYRAVGLESYGKPGDYIARQIARWSKQYRASETETIDAMDQLIAWLPAHLPADVPERTTIVHGDFRLDNLIFHPTEPRVLAVLDWELSTLGDPLADFSYHCMAWHVSPGVFRGIAGLDWQALGIPDESTYVTRYGERTGIKPPAQWHFYLAYNMFRIAAILQGIMKRVVDGTAASQQALDAGKRARPMAELAWAYALRAQRSTAPAPGHADRH</sequence>
<reference evidence="2 3" key="1">
    <citation type="submission" date="2019-08" db="EMBL/GenBank/DDBJ databases">
        <authorList>
            <person name="Peeters C."/>
        </authorList>
    </citation>
    <scope>NUCLEOTIDE SEQUENCE [LARGE SCALE GENOMIC DNA]</scope>
    <source>
        <strain evidence="2 3">LMG 31110</strain>
    </source>
</reference>
<evidence type="ECO:0000259" key="1">
    <source>
        <dbReference type="Pfam" id="PF01636"/>
    </source>
</evidence>
<feature type="domain" description="Aminoglycoside phosphotransferase" evidence="1">
    <location>
        <begin position="45"/>
        <end position="266"/>
    </location>
</feature>
<name>A0A5E4VBJ8_9BURK</name>
<gene>
    <name evidence="2" type="ORF">PCO31110_02515</name>
</gene>
<organism evidence="2 3">
    <name type="scientific">Pandoraea communis</name>
    <dbReference type="NCBI Taxonomy" id="2508297"/>
    <lineage>
        <taxon>Bacteria</taxon>
        <taxon>Pseudomonadati</taxon>
        <taxon>Pseudomonadota</taxon>
        <taxon>Betaproteobacteria</taxon>
        <taxon>Burkholderiales</taxon>
        <taxon>Burkholderiaceae</taxon>
        <taxon>Pandoraea</taxon>
    </lineage>
</organism>
<proteinExistence type="predicted"/>